<evidence type="ECO:0000313" key="1">
    <source>
        <dbReference type="EMBL" id="DAF94612.1"/>
    </source>
</evidence>
<dbReference type="EMBL" id="BK016094">
    <property type="protein sequence ID" value="DAF94612.1"/>
    <property type="molecule type" value="Genomic_DNA"/>
</dbReference>
<accession>A0A8S5UJK1</accession>
<sequence length="46" mass="5374">MYKLQRLNVEKIAADENTRDKYIAQGFKLVCDKKNDKKEKASEGKK</sequence>
<name>A0A8S5UJK1_9CAUD</name>
<proteinExistence type="predicted"/>
<organism evidence="1">
    <name type="scientific">Siphoviridae sp. ct3gT1</name>
    <dbReference type="NCBI Taxonomy" id="2825323"/>
    <lineage>
        <taxon>Viruses</taxon>
        <taxon>Duplodnaviria</taxon>
        <taxon>Heunggongvirae</taxon>
        <taxon>Uroviricota</taxon>
        <taxon>Caudoviricetes</taxon>
    </lineage>
</organism>
<reference evidence="1" key="1">
    <citation type="journal article" date="2021" name="Proc. Natl. Acad. Sci. U.S.A.">
        <title>A Catalog of Tens of Thousands of Viruses from Human Metagenomes Reveals Hidden Associations with Chronic Diseases.</title>
        <authorList>
            <person name="Tisza M.J."/>
            <person name="Buck C.B."/>
        </authorList>
    </citation>
    <scope>NUCLEOTIDE SEQUENCE</scope>
    <source>
        <strain evidence="1">Ct3gT1</strain>
    </source>
</reference>
<protein>
    <submittedName>
        <fullName evidence="1">Uncharacterized protein</fullName>
    </submittedName>
</protein>